<reference evidence="1" key="1">
    <citation type="submission" date="2020-05" db="EMBL/GenBank/DDBJ databases">
        <authorList>
            <person name="Chiriac C."/>
            <person name="Salcher M."/>
            <person name="Ghai R."/>
            <person name="Kavagutti S V."/>
        </authorList>
    </citation>
    <scope>NUCLEOTIDE SEQUENCE</scope>
</reference>
<evidence type="ECO:0000313" key="1">
    <source>
        <dbReference type="EMBL" id="CAB4803658.1"/>
    </source>
</evidence>
<sequence length="59" mass="6329">MYGTALIVDDVGDHAVGDQLRMVEHALADAELFGEDVGVLVKDLLPFGQRLGAGRLVHQ</sequence>
<accession>A0A6J6Y878</accession>
<gene>
    <name evidence="1" type="ORF">UFOPK3099_00270</name>
</gene>
<protein>
    <submittedName>
        <fullName evidence="1">Unannotated protein</fullName>
    </submittedName>
</protein>
<proteinExistence type="predicted"/>
<organism evidence="1">
    <name type="scientific">freshwater metagenome</name>
    <dbReference type="NCBI Taxonomy" id="449393"/>
    <lineage>
        <taxon>unclassified sequences</taxon>
        <taxon>metagenomes</taxon>
        <taxon>ecological metagenomes</taxon>
    </lineage>
</organism>
<name>A0A6J6Y878_9ZZZZ</name>
<dbReference type="AlphaFoldDB" id="A0A6J6Y878"/>
<dbReference type="EMBL" id="CAFAAV010000011">
    <property type="protein sequence ID" value="CAB4803658.1"/>
    <property type="molecule type" value="Genomic_DNA"/>
</dbReference>